<sequence length="243" mass="27362">MAEPADDELSSRTGSPDGEGLVSEDRSLLHQRLAVRELVDTEASYLHVLQLCASDIRGRLQQLPQEDLDVLFSNIDDVIKVNSRLLRDLQDAASRGEEQVRLVGDVFLEFQEELEQVYKVYCASYEQALLLVENYQKDPELQRGIQRTIEAVLPQAGPSGLSFLLVNPLQRVTKYPLLLQKILENTLPDASAYPVLQRAASALQDVVTHINEYKRRKEVGKDLGPWDDTSARLLLITSNSLHQ</sequence>
<evidence type="ECO:0000313" key="3">
    <source>
        <dbReference type="EMBL" id="HDC59216.1"/>
    </source>
</evidence>
<proteinExistence type="predicted"/>
<evidence type="ECO:0000259" key="2">
    <source>
        <dbReference type="PROSITE" id="PS50010"/>
    </source>
</evidence>
<organism evidence="3">
    <name type="scientific">Sus scrofa</name>
    <name type="common">Pig</name>
    <dbReference type="NCBI Taxonomy" id="9823"/>
    <lineage>
        <taxon>Eukaryota</taxon>
        <taxon>Metazoa</taxon>
        <taxon>Chordata</taxon>
        <taxon>Craniata</taxon>
        <taxon>Vertebrata</taxon>
        <taxon>Euteleostomi</taxon>
        <taxon>Mammalia</taxon>
        <taxon>Eutheria</taxon>
        <taxon>Laurasiatheria</taxon>
        <taxon>Artiodactyla</taxon>
        <taxon>Suina</taxon>
        <taxon>Suidae</taxon>
        <taxon>Sus</taxon>
    </lineage>
</organism>
<dbReference type="SUPFAM" id="SSF48065">
    <property type="entry name" value="DBL homology domain (DH-domain)"/>
    <property type="match status" value="1"/>
</dbReference>
<dbReference type="SMART" id="SM00325">
    <property type="entry name" value="RhoGEF"/>
    <property type="match status" value="1"/>
</dbReference>
<dbReference type="CDD" id="cd00160">
    <property type="entry name" value="RhoGEF"/>
    <property type="match status" value="1"/>
</dbReference>
<reference evidence="3" key="1">
    <citation type="journal article" date="2019" name="PeerJ">
        <title>Genes of the pig, Sus scrofa, reconstructed with EvidentialGene.</title>
        <authorList>
            <person name="Gilbert D.G."/>
        </authorList>
    </citation>
    <scope>NUCLEOTIDE SEQUENCE</scope>
</reference>
<dbReference type="FunFam" id="1.20.900.10:FF:000029">
    <property type="entry name" value="Rho guanine nucleotide exchange factor 37"/>
    <property type="match status" value="1"/>
</dbReference>
<dbReference type="EMBL" id="DQIR01303738">
    <property type="protein sequence ID" value="HDC59216.1"/>
    <property type="molecule type" value="Transcribed_RNA"/>
</dbReference>
<accession>A0A481BMZ3</accession>
<dbReference type="InterPro" id="IPR035899">
    <property type="entry name" value="DBL_dom_sf"/>
</dbReference>
<dbReference type="Pfam" id="PF00621">
    <property type="entry name" value="RhoGEF"/>
    <property type="match status" value="1"/>
</dbReference>
<dbReference type="InterPro" id="IPR051492">
    <property type="entry name" value="Dynamin-Rho_GEF"/>
</dbReference>
<dbReference type="PROSITE" id="PS50010">
    <property type="entry name" value="DH_2"/>
    <property type="match status" value="1"/>
</dbReference>
<evidence type="ECO:0000256" key="1">
    <source>
        <dbReference type="SAM" id="MobiDB-lite"/>
    </source>
</evidence>
<dbReference type="EMBL" id="DQIR01143635">
    <property type="protein sequence ID" value="HDA99111.1"/>
    <property type="molecule type" value="Transcribed_RNA"/>
</dbReference>
<dbReference type="PANTHER" id="PTHR22834">
    <property type="entry name" value="NUCLEAR FUSION PROTEIN FUS2"/>
    <property type="match status" value="1"/>
</dbReference>
<dbReference type="GO" id="GO:0005085">
    <property type="term" value="F:guanyl-nucleotide exchange factor activity"/>
    <property type="evidence" value="ECO:0007669"/>
    <property type="project" value="InterPro"/>
</dbReference>
<protein>
    <submittedName>
        <fullName evidence="3">Rho guanine nucleotide exchange factor 37 isoform X3-like</fullName>
    </submittedName>
</protein>
<feature type="domain" description="DH" evidence="2">
    <location>
        <begin position="30"/>
        <end position="213"/>
    </location>
</feature>
<dbReference type="AlphaFoldDB" id="A0A481BMZ3"/>
<dbReference type="InterPro" id="IPR000219">
    <property type="entry name" value="DH_dom"/>
</dbReference>
<name>A0A481BMZ3_PIG</name>
<dbReference type="PANTHER" id="PTHR22834:SF9">
    <property type="entry name" value="RHO GUANINE NUCLEOTIDE EXCHANGE FACTOR 37"/>
    <property type="match status" value="1"/>
</dbReference>
<dbReference type="Gene3D" id="1.20.900.10">
    <property type="entry name" value="Dbl homology (DH) domain"/>
    <property type="match status" value="1"/>
</dbReference>
<feature type="region of interest" description="Disordered" evidence="1">
    <location>
        <begin position="1"/>
        <end position="24"/>
    </location>
</feature>